<feature type="transmembrane region" description="Helical" evidence="10">
    <location>
        <begin position="1278"/>
        <end position="1299"/>
    </location>
</feature>
<feature type="region of interest" description="Disordered" evidence="9">
    <location>
        <begin position="1"/>
        <end position="330"/>
    </location>
</feature>
<protein>
    <submittedName>
        <fullName evidence="13">Ca2 /H antiporter VCX1 and related proteins</fullName>
    </submittedName>
</protein>
<feature type="transmembrane region" description="Helical" evidence="10">
    <location>
        <begin position="721"/>
        <end position="741"/>
    </location>
</feature>
<feature type="transmembrane region" description="Helical" evidence="10">
    <location>
        <begin position="794"/>
        <end position="813"/>
    </location>
</feature>
<dbReference type="Pfam" id="PF01699">
    <property type="entry name" value="Na_Ca_ex"/>
    <property type="match status" value="2"/>
</dbReference>
<feature type="compositionally biased region" description="Low complexity" evidence="9">
    <location>
        <begin position="216"/>
        <end position="230"/>
    </location>
</feature>
<feature type="transmembrane region" description="Helical" evidence="10">
    <location>
        <begin position="1311"/>
        <end position="1331"/>
    </location>
</feature>
<dbReference type="GO" id="GO:0006874">
    <property type="term" value="P:intracellular calcium ion homeostasis"/>
    <property type="evidence" value="ECO:0007669"/>
    <property type="project" value="TreeGrafter"/>
</dbReference>
<keyword evidence="3" id="KW-0813">Transport</keyword>
<feature type="compositionally biased region" description="Polar residues" evidence="9">
    <location>
        <begin position="16"/>
        <end position="35"/>
    </location>
</feature>
<feature type="transmembrane region" description="Helical" evidence="10">
    <location>
        <begin position="761"/>
        <end position="782"/>
    </location>
</feature>
<evidence type="ECO:0000259" key="11">
    <source>
        <dbReference type="Pfam" id="PF01699"/>
    </source>
</evidence>
<feature type="region of interest" description="Disordered" evidence="9">
    <location>
        <begin position="446"/>
        <end position="520"/>
    </location>
</feature>
<accession>A0A0F7SFE1</accession>
<evidence type="ECO:0000256" key="2">
    <source>
        <dbReference type="ARBA" id="ARBA00008170"/>
    </source>
</evidence>
<dbReference type="PANTHER" id="PTHR31503">
    <property type="entry name" value="VACUOLAR CALCIUM ION TRANSPORTER"/>
    <property type="match status" value="1"/>
</dbReference>
<feature type="transmembrane region" description="Helical" evidence="10">
    <location>
        <begin position="858"/>
        <end position="878"/>
    </location>
</feature>
<feature type="compositionally biased region" description="Low complexity" evidence="9">
    <location>
        <begin position="1032"/>
        <end position="1043"/>
    </location>
</feature>
<keyword evidence="8 10" id="KW-0472">Membrane</keyword>
<evidence type="ECO:0000256" key="7">
    <source>
        <dbReference type="ARBA" id="ARBA00023065"/>
    </source>
</evidence>
<dbReference type="PANTHER" id="PTHR31503:SF10">
    <property type="entry name" value="VNX1 PROTEIN"/>
    <property type="match status" value="1"/>
</dbReference>
<dbReference type="InterPro" id="IPR004713">
    <property type="entry name" value="CaH_exchang"/>
</dbReference>
<keyword evidence="6 10" id="KW-1133">Transmembrane helix</keyword>
<evidence type="ECO:0000313" key="13">
    <source>
        <dbReference type="EMBL" id="CDZ97511.1"/>
    </source>
</evidence>
<dbReference type="EMBL" id="LN483211">
    <property type="protein sequence ID" value="CDZ97511.1"/>
    <property type="molecule type" value="Genomic_DNA"/>
</dbReference>
<feature type="transmembrane region" description="Helical" evidence="10">
    <location>
        <begin position="391"/>
        <end position="414"/>
    </location>
</feature>
<feature type="compositionally biased region" description="Low complexity" evidence="9">
    <location>
        <begin position="70"/>
        <end position="98"/>
    </location>
</feature>
<feature type="compositionally biased region" description="Gly residues" evidence="9">
    <location>
        <begin position="1209"/>
        <end position="1218"/>
    </location>
</feature>
<feature type="domain" description="Inner membrane component" evidence="12">
    <location>
        <begin position="389"/>
        <end position="439"/>
    </location>
</feature>
<comment type="similarity">
    <text evidence="2">Belongs to the Ca(2+):cation antiporter (CaCA) (TC 2.A.19) family.</text>
</comment>
<feature type="compositionally biased region" description="Basic and acidic residues" evidence="9">
    <location>
        <begin position="121"/>
        <end position="130"/>
    </location>
</feature>
<keyword evidence="7" id="KW-0406">Ion transport</keyword>
<dbReference type="GO" id="GO:0005774">
    <property type="term" value="C:vacuolar membrane"/>
    <property type="evidence" value="ECO:0007669"/>
    <property type="project" value="UniProtKB-ARBA"/>
</dbReference>
<feature type="region of interest" description="Disordered" evidence="9">
    <location>
        <begin position="1135"/>
        <end position="1157"/>
    </location>
</feature>
<feature type="compositionally biased region" description="Acidic residues" evidence="9">
    <location>
        <begin position="108"/>
        <end position="120"/>
    </location>
</feature>
<feature type="compositionally biased region" description="Polar residues" evidence="9">
    <location>
        <begin position="155"/>
        <end position="165"/>
    </location>
</feature>
<organism evidence="13">
    <name type="scientific">Phaffia rhodozyma</name>
    <name type="common">Yeast</name>
    <name type="synonym">Xanthophyllomyces dendrorhous</name>
    <dbReference type="NCBI Taxonomy" id="264483"/>
    <lineage>
        <taxon>Eukaryota</taxon>
        <taxon>Fungi</taxon>
        <taxon>Dikarya</taxon>
        <taxon>Basidiomycota</taxon>
        <taxon>Agaricomycotina</taxon>
        <taxon>Tremellomycetes</taxon>
        <taxon>Cystofilobasidiales</taxon>
        <taxon>Mrakiaceae</taxon>
        <taxon>Phaffia</taxon>
    </lineage>
</organism>
<feature type="transmembrane region" description="Helical" evidence="10">
    <location>
        <begin position="421"/>
        <end position="438"/>
    </location>
</feature>
<feature type="domain" description="Sodium/calcium exchanger membrane region" evidence="11">
    <location>
        <begin position="1241"/>
        <end position="1390"/>
    </location>
</feature>
<feature type="transmembrane region" description="Helical" evidence="10">
    <location>
        <begin position="1376"/>
        <end position="1393"/>
    </location>
</feature>
<evidence type="ECO:0000256" key="4">
    <source>
        <dbReference type="ARBA" id="ARBA00022553"/>
    </source>
</evidence>
<feature type="compositionally biased region" description="Acidic residues" evidence="9">
    <location>
        <begin position="297"/>
        <end position="330"/>
    </location>
</feature>
<evidence type="ECO:0000256" key="8">
    <source>
        <dbReference type="ARBA" id="ARBA00023136"/>
    </source>
</evidence>
<evidence type="ECO:0000256" key="3">
    <source>
        <dbReference type="ARBA" id="ARBA00022448"/>
    </source>
</evidence>
<feature type="region of interest" description="Disordered" evidence="9">
    <location>
        <begin position="1195"/>
        <end position="1235"/>
    </location>
</feature>
<feature type="region of interest" description="Disordered" evidence="9">
    <location>
        <begin position="1023"/>
        <end position="1106"/>
    </location>
</feature>
<keyword evidence="5 10" id="KW-0812">Transmembrane</keyword>
<feature type="transmembrane region" description="Helical" evidence="10">
    <location>
        <begin position="825"/>
        <end position="846"/>
    </location>
</feature>
<evidence type="ECO:0000256" key="10">
    <source>
        <dbReference type="SAM" id="Phobius"/>
    </source>
</evidence>
<sequence>MGDSASPIRREFPAIKSNTTSVNQQVPGSATTNPPSAFGFSQLDHPSYAAAVGNQANPFTETTPHRRSASRQPSTTRQRSSSRSRPLPGSSGPLGLPSFRRVLKLTTDDDDDTSNGDDDELHVPDRGEKLVRRRMKERRQLLSYSGQAAAGSITPGLNSSSNQVDGASPTMPSFVLGSKKQARGRDFSRGQTPGINSRKDDGGYFAGFDQPSFLDRPSSTRPTSPLLSIPPRMPSTRPRAESLRSARGKSVSVEGSERGSIRRQAPPDDPDNEDGEYGDELGELASSGILPVRDIDGDSGDEDLLDDGQDQVEDHNPEDDEGEDDDADDDGEVELTLRDRQDAINIEHPFGLPIWKPALYRKSRTVTRQAETALHAIPSAAAQRHLLPGNIAWTVLFGWWLSLVCFIGAGLIWLSEGGGGRFSALVWGLGWYIFWPFGKYVEGEGKIGADDEGDEEEVENDEEGMEVEVDGRNGVPNGRGVPGSESERSDSSRTIKAFGTGHTTDDESDDAESARSLNPIPRPIAHETDALLGETTQHNGSTFPSDVNTVTHAKSAYGSISPSGRYKLPDSSLSADFINGTETVLTFGHRLGQITYWLVFCLIIAPLLALVCVLCWGFVFSIPMAKLLWALLEFLYSRPLELGFKPAPKIPVVDPEIAAAATEANGNSAIDGSALGSWKKRARLRPGQVAPTGGPRSTVLLCTYKAVGTQYYKYTIGGVNILFVNLVPLVFFVIADAFVLLPLTEKQNMGPFLNFLAAREVIFLLAISSVIPLSYFIGMAVASISAQSSIGMGAVINATFGSIIELILYSIALVQGKGRLVEGSIVGSLLAGVLLMPGVSMCAGAFKRKEQKFNAKSAGVTSTMLIMAIVGTLIPTVFYQAFGTVELSCTGCSDDQISRIDPFPLKTPNKNAWGCQSCRYVHPDPAKDAFYQENVKNLMFICAGLLLFSYLVGLWFSLKTHASQIWQNPQQLLQAEATAAHYSGPASVHPAYRASVHNRLTPAAIANAAAAVDNNNAIGGKDVLPTTMPVNSSSAGSVKGQSSTTATQGLTTGRPGFSHPESKTTNKPYGFSGPARSVSPSPVHLAHSTQPRGPSHGYGYQSQGIGQGLSGSVHSIGSMSGSLTPFVEGIVIGSRASGEDKNGSDNTGGIPPMELPSSLASDEVFTRAVTAATVTALRHQQQIVNAAAAAAAANRPRPISHHTGIHGSAQGGGPGGPGTAEESHEGGGGHEGPSWSRTTSASVLLSCTLLYAIIAEILVDVVDVVLEGSGLDEKFLGITLFTLVPNVTEFMNAISFALGGNIALSMEIGSAYALQVCLLQIPAMVAFSAFYDPKQMGEFVDTFTLIFPQYDCICIIFSIFLLTYTYIEARSNYHRGSILILVYLALLSGFYYAPHQDVDNTSWATVFSAGDVTRPMFRLSRTEDILARFRGLWA</sequence>
<reference evidence="13" key="1">
    <citation type="submission" date="2014-08" db="EMBL/GenBank/DDBJ databases">
        <authorList>
            <person name="Sharma Rahul"/>
            <person name="Thines Marco"/>
        </authorList>
    </citation>
    <scope>NUCLEOTIDE SEQUENCE</scope>
</reference>
<proteinExistence type="inferred from homology"/>
<evidence type="ECO:0000256" key="5">
    <source>
        <dbReference type="ARBA" id="ARBA00022692"/>
    </source>
</evidence>
<name>A0A0F7SFE1_PHARH</name>
<keyword evidence="4" id="KW-0597">Phosphoprotein</keyword>
<dbReference type="InterPro" id="IPR005185">
    <property type="entry name" value="YccF"/>
</dbReference>
<dbReference type="InterPro" id="IPR044880">
    <property type="entry name" value="NCX_ion-bd_dom_sf"/>
</dbReference>
<feature type="compositionally biased region" description="Acidic residues" evidence="9">
    <location>
        <begin position="450"/>
        <end position="468"/>
    </location>
</feature>
<feature type="transmembrane region" description="Helical" evidence="10">
    <location>
        <begin position="594"/>
        <end position="619"/>
    </location>
</feature>
<comment type="subcellular location">
    <subcellularLocation>
        <location evidence="1">Endomembrane system</location>
        <topology evidence="1">Multi-pass membrane protein</topology>
    </subcellularLocation>
</comment>
<feature type="transmembrane region" description="Helical" evidence="10">
    <location>
        <begin position="1343"/>
        <end position="1364"/>
    </location>
</feature>
<evidence type="ECO:0000256" key="9">
    <source>
        <dbReference type="SAM" id="MobiDB-lite"/>
    </source>
</evidence>
<evidence type="ECO:0000259" key="12">
    <source>
        <dbReference type="Pfam" id="PF03733"/>
    </source>
</evidence>
<evidence type="ECO:0000256" key="6">
    <source>
        <dbReference type="ARBA" id="ARBA00022989"/>
    </source>
</evidence>
<feature type="transmembrane region" description="Helical" evidence="10">
    <location>
        <begin position="1243"/>
        <end position="1266"/>
    </location>
</feature>
<dbReference type="Gene3D" id="1.20.1420.30">
    <property type="entry name" value="NCX, central ion-binding region"/>
    <property type="match status" value="2"/>
</dbReference>
<dbReference type="Pfam" id="PF03733">
    <property type="entry name" value="YccF"/>
    <property type="match status" value="1"/>
</dbReference>
<dbReference type="GO" id="GO:0015369">
    <property type="term" value="F:calcium:proton antiporter activity"/>
    <property type="evidence" value="ECO:0007669"/>
    <property type="project" value="TreeGrafter"/>
</dbReference>
<dbReference type="InterPro" id="IPR004837">
    <property type="entry name" value="NaCa_Exmemb"/>
</dbReference>
<feature type="domain" description="Sodium/calcium exchanger membrane region" evidence="11">
    <location>
        <begin position="761"/>
        <end position="878"/>
    </location>
</feature>
<dbReference type="FunFam" id="1.20.1420.30:FF:000014">
    <property type="entry name" value="Cation/H+ exchanger protein 2"/>
    <property type="match status" value="1"/>
</dbReference>
<feature type="transmembrane region" description="Helical" evidence="10">
    <location>
        <begin position="938"/>
        <end position="958"/>
    </location>
</feature>
<dbReference type="GO" id="GO:0012505">
    <property type="term" value="C:endomembrane system"/>
    <property type="evidence" value="ECO:0007669"/>
    <property type="project" value="UniProtKB-SubCell"/>
</dbReference>
<evidence type="ECO:0000256" key="1">
    <source>
        <dbReference type="ARBA" id="ARBA00004127"/>
    </source>
</evidence>
<feature type="compositionally biased region" description="Acidic residues" evidence="9">
    <location>
        <begin position="268"/>
        <end position="282"/>
    </location>
</feature>